<evidence type="ECO:0000256" key="9">
    <source>
        <dbReference type="ARBA" id="ARBA00026117"/>
    </source>
</evidence>
<evidence type="ECO:0000256" key="6">
    <source>
        <dbReference type="ARBA" id="ARBA00023140"/>
    </source>
</evidence>
<evidence type="ECO:0000256" key="15">
    <source>
        <dbReference type="SAM" id="MobiDB-lite"/>
    </source>
</evidence>
<evidence type="ECO:0000256" key="2">
    <source>
        <dbReference type="ARBA" id="ARBA00022832"/>
    </source>
</evidence>
<dbReference type="Pfam" id="PF13561">
    <property type="entry name" value="adh_short_C2"/>
    <property type="match status" value="1"/>
</dbReference>
<dbReference type="GO" id="GO:0005778">
    <property type="term" value="C:peroxisomal membrane"/>
    <property type="evidence" value="ECO:0007669"/>
    <property type="project" value="UniProtKB-ARBA"/>
</dbReference>
<dbReference type="GO" id="GO:0006631">
    <property type="term" value="P:fatty acid metabolic process"/>
    <property type="evidence" value="ECO:0007669"/>
    <property type="project" value="UniProtKB-KW"/>
</dbReference>
<evidence type="ECO:0000256" key="4">
    <source>
        <dbReference type="ARBA" id="ARBA00023002"/>
    </source>
</evidence>
<dbReference type="PANTHER" id="PTHR43157:SF59">
    <property type="entry name" value="RETINOL DEHYDROGENASE 13"/>
    <property type="match status" value="1"/>
</dbReference>
<dbReference type="AlphaFoldDB" id="A0AAN8RAN8"/>
<evidence type="ECO:0000256" key="12">
    <source>
        <dbReference type="ARBA" id="ARBA00048009"/>
    </source>
</evidence>
<dbReference type="EMBL" id="JAGTTL010000001">
    <property type="protein sequence ID" value="KAK6329029.1"/>
    <property type="molecule type" value="Genomic_DNA"/>
</dbReference>
<accession>A0AAN8RAN8</accession>
<dbReference type="Pfam" id="PF00106">
    <property type="entry name" value="adh_short"/>
    <property type="match status" value="1"/>
</dbReference>
<reference evidence="17 18" key="1">
    <citation type="submission" date="2021-04" db="EMBL/GenBank/DDBJ databases">
        <authorList>
            <person name="De Guttry C."/>
            <person name="Zahm M."/>
            <person name="Klopp C."/>
            <person name="Cabau C."/>
            <person name="Louis A."/>
            <person name="Berthelot C."/>
            <person name="Parey E."/>
            <person name="Roest Crollius H."/>
            <person name="Montfort J."/>
            <person name="Robinson-Rechavi M."/>
            <person name="Bucao C."/>
            <person name="Bouchez O."/>
            <person name="Gislard M."/>
            <person name="Lluch J."/>
            <person name="Milhes M."/>
            <person name="Lampietro C."/>
            <person name="Lopez Roques C."/>
            <person name="Donnadieu C."/>
            <person name="Braasch I."/>
            <person name="Desvignes T."/>
            <person name="Postlethwait J."/>
            <person name="Bobe J."/>
            <person name="Wedekind C."/>
            <person name="Guiguen Y."/>
        </authorList>
    </citation>
    <scope>NUCLEOTIDE SEQUENCE [LARGE SCALE GENOMIC DNA]</scope>
    <source>
        <strain evidence="17">Cs_M1</strain>
        <tissue evidence="17">Blood</tissue>
    </source>
</reference>
<evidence type="ECO:0000256" key="5">
    <source>
        <dbReference type="ARBA" id="ARBA00023098"/>
    </source>
</evidence>
<dbReference type="GO" id="GO:0008670">
    <property type="term" value="F:2,4-dienoyl-CoA reductase (NADPH) activity"/>
    <property type="evidence" value="ECO:0007669"/>
    <property type="project" value="UniProtKB-ARBA"/>
</dbReference>
<feature type="chain" id="PRO_5043047207" description="Peroxisomal 2,4-dienoyl-CoA reductase [(3E)-enoyl-CoA-producing]" evidence="16">
    <location>
        <begin position="17"/>
        <end position="689"/>
    </location>
</feature>
<sequence length="689" mass="74740">MSKYILPVSVFGTVFGCAVLLKNHVTGGPCPSKAKIPGKTVVITGANTGIGKETAKELAKRGGRIIMGCRDMEKCEAAAKEIRGQTLNPHVYAHHIDLASIKSIRQFAERVNQEEKHVDVLINNAGVMRCPAGKTEDGFDIQFGVNHLGHFLLTNLLLEKLKDSAPSRVVNLASLAHIVGEIDFNDLNWDNKKFDTKRAYCQSKLANVLFTRELAQRLDGTGVTVNCLHPGVVATELGRHTGLHQSQFSSSVLSPFFTLLVKGPELGAQPSVYLAVAEELEGVTGRYYDVMMEKEPAPKALDQEVSRRLWEASARLMGLEQEQAPSAAVPASNGAQEKRSTDPDTKIIVKHPLVHLVVERRLCVAVITEQTLQQEKHNNTVARLLWNISMAEPQRVGDVPEDVDTDDCMTSYTHIYSPDLLKDQVAFITGGGSGIGLRIAEVLMRHGCDTVIASRNFEKLTEAAKKLTAATGRHCLPLTIDVRQPQTISAAVDETLKELGRIDILINNAAGNFLCPATSLSFNAFKTVLEIDTMGTFNTSKVVYEKWFKDHGGAIVNISATLGYRGQALQVHAGSAKAANDAMTKHLAVEWGPSGVRVNTLAPGPISGTEGFRRLGGNRADSMGAFSSIPLQRAGNKTEMAHSVLFLASRASSYVTGHIMVADGGSWLTSANDVSMLLGYWSAELKRDK</sequence>
<comment type="subunit">
    <text evidence="8">Monomer, dimer and oligomer.</text>
</comment>
<proteinExistence type="inferred from homology"/>
<dbReference type="InterPro" id="IPR002347">
    <property type="entry name" value="SDR_fam"/>
</dbReference>
<evidence type="ECO:0000256" key="1">
    <source>
        <dbReference type="ARBA" id="ARBA00004275"/>
    </source>
</evidence>
<evidence type="ECO:0000256" key="13">
    <source>
        <dbReference type="ARBA" id="ARBA00048340"/>
    </source>
</evidence>
<evidence type="ECO:0000256" key="8">
    <source>
        <dbReference type="ARBA" id="ARBA00025939"/>
    </source>
</evidence>
<keyword evidence="3" id="KW-0521">NADP</keyword>
<organism evidence="17 18">
    <name type="scientific">Coregonus suidteri</name>
    <dbReference type="NCBI Taxonomy" id="861788"/>
    <lineage>
        <taxon>Eukaryota</taxon>
        <taxon>Metazoa</taxon>
        <taxon>Chordata</taxon>
        <taxon>Craniata</taxon>
        <taxon>Vertebrata</taxon>
        <taxon>Euteleostomi</taxon>
        <taxon>Actinopterygii</taxon>
        <taxon>Neopterygii</taxon>
        <taxon>Teleostei</taxon>
        <taxon>Protacanthopterygii</taxon>
        <taxon>Salmoniformes</taxon>
        <taxon>Salmonidae</taxon>
        <taxon>Coregoninae</taxon>
        <taxon>Coregonus</taxon>
    </lineage>
</organism>
<keyword evidence="5" id="KW-0443">Lipid metabolism</keyword>
<comment type="catalytic activity">
    <reaction evidence="12">
        <text>a (2E,4E)-dienoyl-CoA + NADPH + H(+) = a 4,5-saturated-(3E)-enoyl-CoA + NADP(+)</text>
        <dbReference type="Rhea" id="RHEA:45912"/>
        <dbReference type="ChEBI" id="CHEBI:15378"/>
        <dbReference type="ChEBI" id="CHEBI:57783"/>
        <dbReference type="ChEBI" id="CHEBI:58349"/>
        <dbReference type="ChEBI" id="CHEBI:85101"/>
        <dbReference type="ChEBI" id="CHEBI:85493"/>
        <dbReference type="EC" id="1.3.1.124"/>
    </reaction>
</comment>
<name>A0AAN8RAN8_9TELE</name>
<dbReference type="PROSITE" id="PS51257">
    <property type="entry name" value="PROKAR_LIPOPROTEIN"/>
    <property type="match status" value="1"/>
</dbReference>
<dbReference type="InterPro" id="IPR036291">
    <property type="entry name" value="NAD(P)-bd_dom_sf"/>
</dbReference>
<protein>
    <recommendedName>
        <fullName evidence="10">Peroxisomal 2,4-dienoyl-CoA reductase [(3E)-enoyl-CoA-producing]</fullName>
        <ecNumber evidence="9">1.3.1.124</ecNumber>
    </recommendedName>
    <alternativeName>
        <fullName evidence="11">2,4-dienoyl-CoA reductase 2</fullName>
    </alternativeName>
</protein>
<dbReference type="CDD" id="cd05369">
    <property type="entry name" value="TER_DECR_SDR_a"/>
    <property type="match status" value="1"/>
</dbReference>
<keyword evidence="4" id="KW-0560">Oxidoreductase</keyword>
<comment type="catalytic activity">
    <reaction evidence="14">
        <text>(2E,4Z,7Z,10Z,13Z,16Z,19Z)-docosaheptaenoyl-CoA + NADPH + H(+) = (3E,7Z,10Z,13Z,16Z,19Z)-docosahexaenoyl-CoA + NADP(+)</text>
        <dbReference type="Rhea" id="RHEA:44920"/>
        <dbReference type="ChEBI" id="CHEBI:15378"/>
        <dbReference type="ChEBI" id="CHEBI:57783"/>
        <dbReference type="ChEBI" id="CHEBI:58349"/>
        <dbReference type="ChEBI" id="CHEBI:77559"/>
        <dbReference type="ChEBI" id="CHEBI:84791"/>
    </reaction>
</comment>
<dbReference type="Gene3D" id="3.40.50.720">
    <property type="entry name" value="NAD(P)-binding Rossmann-like Domain"/>
    <property type="match status" value="2"/>
</dbReference>
<keyword evidence="18" id="KW-1185">Reference proteome</keyword>
<feature type="signal peptide" evidence="16">
    <location>
        <begin position="1"/>
        <end position="16"/>
    </location>
</feature>
<feature type="region of interest" description="Disordered" evidence="15">
    <location>
        <begin position="321"/>
        <end position="342"/>
    </location>
</feature>
<comment type="subcellular location">
    <subcellularLocation>
        <location evidence="1">Peroxisome</location>
    </subcellularLocation>
</comment>
<keyword evidence="16" id="KW-0732">Signal</keyword>
<dbReference type="PANTHER" id="PTHR43157">
    <property type="entry name" value="PHOSPHATIDYLINOSITOL-GLYCAN BIOSYNTHESIS CLASS F PROTEIN-RELATED"/>
    <property type="match status" value="1"/>
</dbReference>
<evidence type="ECO:0000256" key="11">
    <source>
        <dbReference type="ARBA" id="ARBA00030890"/>
    </source>
</evidence>
<evidence type="ECO:0000256" key="3">
    <source>
        <dbReference type="ARBA" id="ARBA00022857"/>
    </source>
</evidence>
<dbReference type="FunFam" id="3.40.50.720:FF:000477">
    <property type="entry name" value="Peroxisomal 2,4-dienoyl-CoA reductase"/>
    <property type="match status" value="1"/>
</dbReference>
<dbReference type="PRINTS" id="PR00080">
    <property type="entry name" value="SDRFAMILY"/>
</dbReference>
<comment type="similarity">
    <text evidence="7">Belongs to the short-chain dehydrogenases/reductases (SDR) family. 2,4-dienoyl-CoA reductase subfamily.</text>
</comment>
<evidence type="ECO:0000313" key="18">
    <source>
        <dbReference type="Proteomes" id="UP001356427"/>
    </source>
</evidence>
<keyword evidence="6" id="KW-0576">Peroxisome</keyword>
<evidence type="ECO:0000256" key="10">
    <source>
        <dbReference type="ARBA" id="ARBA00026221"/>
    </source>
</evidence>
<evidence type="ECO:0000313" key="17">
    <source>
        <dbReference type="EMBL" id="KAK6329029.1"/>
    </source>
</evidence>
<dbReference type="SUPFAM" id="SSF51735">
    <property type="entry name" value="NAD(P)-binding Rossmann-fold domains"/>
    <property type="match status" value="2"/>
</dbReference>
<comment type="caution">
    <text evidence="17">The sequence shown here is derived from an EMBL/GenBank/DDBJ whole genome shotgun (WGS) entry which is preliminary data.</text>
</comment>
<comment type="catalytic activity">
    <reaction evidence="13">
        <text>a (2E,4Z)-dienoyl-CoA + NADPH + H(+) = a 4,5-saturated-(3E)-enoyl-CoA + NADP(+)</text>
        <dbReference type="Rhea" id="RHEA:61892"/>
        <dbReference type="ChEBI" id="CHEBI:15378"/>
        <dbReference type="ChEBI" id="CHEBI:57783"/>
        <dbReference type="ChEBI" id="CHEBI:58349"/>
        <dbReference type="ChEBI" id="CHEBI:85099"/>
        <dbReference type="ChEBI" id="CHEBI:85493"/>
        <dbReference type="EC" id="1.3.1.124"/>
    </reaction>
</comment>
<evidence type="ECO:0000256" key="16">
    <source>
        <dbReference type="SAM" id="SignalP"/>
    </source>
</evidence>
<keyword evidence="2" id="KW-0276">Fatty acid metabolism</keyword>
<dbReference type="PRINTS" id="PR00081">
    <property type="entry name" value="GDHRDH"/>
</dbReference>
<gene>
    <name evidence="17" type="ORF">J4Q44_G00010070</name>
</gene>
<dbReference type="EC" id="1.3.1.124" evidence="9"/>
<dbReference type="Proteomes" id="UP001356427">
    <property type="component" value="Unassembled WGS sequence"/>
</dbReference>
<evidence type="ECO:0000256" key="7">
    <source>
        <dbReference type="ARBA" id="ARBA00025787"/>
    </source>
</evidence>
<evidence type="ECO:0000256" key="14">
    <source>
        <dbReference type="ARBA" id="ARBA00048631"/>
    </source>
</evidence>